<dbReference type="Pfam" id="PF13370">
    <property type="entry name" value="Fer4_13"/>
    <property type="match status" value="1"/>
</dbReference>
<evidence type="ECO:0000256" key="6">
    <source>
        <dbReference type="RuleBase" id="RU368020"/>
    </source>
</evidence>
<dbReference type="EMBL" id="JACBNQ010000014">
    <property type="protein sequence ID" value="NYB74877.1"/>
    <property type="molecule type" value="Genomic_DNA"/>
</dbReference>
<dbReference type="AlphaFoldDB" id="A0A974BKR1"/>
<keyword evidence="1 6" id="KW-0813">Transport</keyword>
<evidence type="ECO:0000313" key="8">
    <source>
        <dbReference type="EMBL" id="NYB74877.1"/>
    </source>
</evidence>
<keyword evidence="9" id="KW-1185">Reference proteome</keyword>
<evidence type="ECO:0000259" key="7">
    <source>
        <dbReference type="PROSITE" id="PS51379"/>
    </source>
</evidence>
<comment type="function">
    <text evidence="6">Ferredoxins are iron-sulfur proteins that transfer electrons in a wide variety of metabolic reactions.</text>
</comment>
<dbReference type="SUPFAM" id="SSF54862">
    <property type="entry name" value="4Fe-4S ferredoxins"/>
    <property type="match status" value="1"/>
</dbReference>
<dbReference type="InterPro" id="IPR017900">
    <property type="entry name" value="4Fe4S_Fe_S_CS"/>
</dbReference>
<dbReference type="InterPro" id="IPR001080">
    <property type="entry name" value="3Fe4S_ferredoxin"/>
</dbReference>
<evidence type="ECO:0000256" key="5">
    <source>
        <dbReference type="ARBA" id="ARBA00023014"/>
    </source>
</evidence>
<name>A0A974BKR1_SEDHY</name>
<dbReference type="PROSITE" id="PS00198">
    <property type="entry name" value="4FE4S_FER_1"/>
    <property type="match status" value="1"/>
</dbReference>
<evidence type="ECO:0000256" key="3">
    <source>
        <dbReference type="ARBA" id="ARBA00022982"/>
    </source>
</evidence>
<dbReference type="RefSeq" id="WP_179238584.1">
    <property type="nucleotide sequence ID" value="NZ_JACBNQ010000014.1"/>
</dbReference>
<dbReference type="PROSITE" id="PS51379">
    <property type="entry name" value="4FE4S_FER_2"/>
    <property type="match status" value="1"/>
</dbReference>
<proteinExistence type="predicted"/>
<keyword evidence="5 6" id="KW-0411">Iron-sulfur</keyword>
<keyword evidence="2 6" id="KW-0479">Metal-binding</keyword>
<dbReference type="Gene3D" id="3.30.70.20">
    <property type="match status" value="1"/>
</dbReference>
<dbReference type="Proteomes" id="UP000611629">
    <property type="component" value="Unassembled WGS sequence"/>
</dbReference>
<dbReference type="GO" id="GO:0005506">
    <property type="term" value="F:iron ion binding"/>
    <property type="evidence" value="ECO:0007669"/>
    <property type="project" value="UniProtKB-UniRule"/>
</dbReference>
<dbReference type="PANTHER" id="PTHR36923">
    <property type="entry name" value="FERREDOXIN"/>
    <property type="match status" value="1"/>
</dbReference>
<dbReference type="GO" id="GO:0051536">
    <property type="term" value="F:iron-sulfur cluster binding"/>
    <property type="evidence" value="ECO:0007669"/>
    <property type="project" value="UniProtKB-KW"/>
</dbReference>
<organism evidence="8 9">
    <name type="scientific">Sedimentibacter hydroxybenzoicus DSM 7310</name>
    <dbReference type="NCBI Taxonomy" id="1123245"/>
    <lineage>
        <taxon>Bacteria</taxon>
        <taxon>Bacillati</taxon>
        <taxon>Bacillota</taxon>
        <taxon>Tissierellia</taxon>
        <taxon>Sedimentibacter</taxon>
    </lineage>
</organism>
<evidence type="ECO:0000256" key="1">
    <source>
        <dbReference type="ARBA" id="ARBA00022448"/>
    </source>
</evidence>
<reference evidence="8" key="1">
    <citation type="submission" date="2020-07" db="EMBL/GenBank/DDBJ databases">
        <title>Genomic analysis of a strain of Sedimentibacter Hydroxybenzoicus DSM7310.</title>
        <authorList>
            <person name="Ma S."/>
        </authorList>
    </citation>
    <scope>NUCLEOTIDE SEQUENCE</scope>
    <source>
        <strain evidence="8">DSM 7310</strain>
    </source>
</reference>
<dbReference type="InterPro" id="IPR017896">
    <property type="entry name" value="4Fe4S_Fe-S-bd"/>
</dbReference>
<comment type="caution">
    <text evidence="8">The sequence shown here is derived from an EMBL/GenBank/DDBJ whole genome shotgun (WGS) entry which is preliminary data.</text>
</comment>
<dbReference type="GO" id="GO:0009055">
    <property type="term" value="F:electron transfer activity"/>
    <property type="evidence" value="ECO:0007669"/>
    <property type="project" value="UniProtKB-UniRule"/>
</dbReference>
<evidence type="ECO:0000256" key="4">
    <source>
        <dbReference type="ARBA" id="ARBA00023004"/>
    </source>
</evidence>
<evidence type="ECO:0000256" key="2">
    <source>
        <dbReference type="ARBA" id="ARBA00022723"/>
    </source>
</evidence>
<evidence type="ECO:0000313" key="9">
    <source>
        <dbReference type="Proteomes" id="UP000611629"/>
    </source>
</evidence>
<feature type="domain" description="4Fe-4S ferredoxin-type" evidence="7">
    <location>
        <begin position="1"/>
        <end position="29"/>
    </location>
</feature>
<keyword evidence="4 6" id="KW-0408">Iron</keyword>
<protein>
    <recommendedName>
        <fullName evidence="6">Ferredoxin</fullName>
    </recommendedName>
</protein>
<gene>
    <name evidence="8" type="ORF">HZF24_12085</name>
</gene>
<keyword evidence="3 6" id="KW-0249">Electron transport</keyword>
<dbReference type="PRINTS" id="PR00352">
    <property type="entry name" value="3FE4SFRDOXIN"/>
</dbReference>
<dbReference type="PANTHER" id="PTHR36923:SF3">
    <property type="entry name" value="FERREDOXIN"/>
    <property type="match status" value="1"/>
</dbReference>
<dbReference type="InterPro" id="IPR051269">
    <property type="entry name" value="Fe-S_cluster_ET"/>
</dbReference>
<accession>A0A974BKR1</accession>
<sequence length="63" mass="6766">MKAIVDRDACISCGLCVSLCPEVFELDDESISVVIQDPVAPENEDCAKESEDSCPTSAILCEE</sequence>